<reference evidence="2 3" key="1">
    <citation type="submission" date="2016-09" db="EMBL/GenBank/DDBJ databases">
        <title>Complete genome sequence of the Lysinibacillus sphaericus LMG 22257, a specie of Bacillus with ureolytic activity that can effectively biodeposit calcium carbonate.</title>
        <authorList>
            <person name="Yan W."/>
        </authorList>
    </citation>
    <scope>NUCLEOTIDE SEQUENCE [LARGE SCALE GENOMIC DNA]</scope>
    <source>
        <strain evidence="2 3">LMG 22257</strain>
    </source>
</reference>
<dbReference type="PANTHER" id="PTHR37814">
    <property type="entry name" value="CONSERVED MEMBRANE PROTEIN"/>
    <property type="match status" value="1"/>
</dbReference>
<dbReference type="AlphaFoldDB" id="A0A1D8JFI8"/>
<keyword evidence="1" id="KW-0812">Transmembrane</keyword>
<evidence type="ECO:0000313" key="2">
    <source>
        <dbReference type="EMBL" id="AOV07472.1"/>
    </source>
</evidence>
<dbReference type="EMBL" id="CP017560">
    <property type="protein sequence ID" value="AOV07472.1"/>
    <property type="molecule type" value="Genomic_DNA"/>
</dbReference>
<organism evidence="2 3">
    <name type="scientific">Sporosarcina ureilytica</name>
    <dbReference type="NCBI Taxonomy" id="298596"/>
    <lineage>
        <taxon>Bacteria</taxon>
        <taxon>Bacillati</taxon>
        <taxon>Bacillota</taxon>
        <taxon>Bacilli</taxon>
        <taxon>Bacillales</taxon>
        <taxon>Caryophanaceae</taxon>
        <taxon>Sporosarcina</taxon>
    </lineage>
</organism>
<dbReference type="KEGG" id="surl:BI350_07910"/>
<feature type="transmembrane region" description="Helical" evidence="1">
    <location>
        <begin position="33"/>
        <end position="53"/>
    </location>
</feature>
<gene>
    <name evidence="2" type="ORF">BI350_07910</name>
</gene>
<dbReference type="Proteomes" id="UP000185746">
    <property type="component" value="Chromosome"/>
</dbReference>
<accession>A0A1D8JFI8</accession>
<evidence type="ECO:0000313" key="3">
    <source>
        <dbReference type="Proteomes" id="UP000185746"/>
    </source>
</evidence>
<protein>
    <recommendedName>
        <fullName evidence="4">Transporter</fullName>
    </recommendedName>
</protein>
<keyword evidence="1" id="KW-0472">Membrane</keyword>
<name>A0A1D8JFI8_9BACL</name>
<proteinExistence type="predicted"/>
<sequence length="79" mass="8290">MKRSFQIGGAFIGVIVGAGFASGQEILQFFSSFGLIGIAGALVATGLFAFIGMNLTQLGSRLQTNSHQSVIYHFTCCAI</sequence>
<evidence type="ECO:0000256" key="1">
    <source>
        <dbReference type="SAM" id="Phobius"/>
    </source>
</evidence>
<keyword evidence="1" id="KW-1133">Transmembrane helix</keyword>
<dbReference type="PANTHER" id="PTHR37814:SF1">
    <property type="entry name" value="MEMBRANE PROTEIN"/>
    <property type="match status" value="1"/>
</dbReference>
<dbReference type="InterPro" id="IPR038728">
    <property type="entry name" value="YkvI-like"/>
</dbReference>
<evidence type="ECO:0008006" key="4">
    <source>
        <dbReference type="Google" id="ProtNLM"/>
    </source>
</evidence>
<keyword evidence="3" id="KW-1185">Reference proteome</keyword>